<proteinExistence type="predicted"/>
<protein>
    <recommendedName>
        <fullName evidence="3">Mor transcription activator domain-containing protein</fullName>
    </recommendedName>
</protein>
<accession>A0A3T0N1F4</accession>
<name>A0A3T0N1F4_9RHOB</name>
<dbReference type="OrthoDB" id="7843773at2"/>
<dbReference type="AlphaFoldDB" id="A0A3T0N1F4"/>
<dbReference type="Proteomes" id="UP000283063">
    <property type="component" value="Chromosome"/>
</dbReference>
<evidence type="ECO:0000313" key="2">
    <source>
        <dbReference type="Proteomes" id="UP000283063"/>
    </source>
</evidence>
<reference evidence="1 2" key="1">
    <citation type="submission" date="2018-10" db="EMBL/GenBank/DDBJ databases">
        <title>Parasedimentitalea marina sp. nov., a psychrophilic bacterium isolated from deep seawater of the New Britain Trench.</title>
        <authorList>
            <person name="Cao J."/>
        </authorList>
    </citation>
    <scope>NUCLEOTIDE SEQUENCE [LARGE SCALE GENOMIC DNA]</scope>
    <source>
        <strain evidence="1 2">W43</strain>
    </source>
</reference>
<dbReference type="RefSeq" id="WP_127748413.1">
    <property type="nucleotide sequence ID" value="NZ_CP033219.1"/>
</dbReference>
<organism evidence="1 2">
    <name type="scientific">Parasedimentitalea marina</name>
    <dbReference type="NCBI Taxonomy" id="2483033"/>
    <lineage>
        <taxon>Bacteria</taxon>
        <taxon>Pseudomonadati</taxon>
        <taxon>Pseudomonadota</taxon>
        <taxon>Alphaproteobacteria</taxon>
        <taxon>Rhodobacterales</taxon>
        <taxon>Paracoccaceae</taxon>
        <taxon>Parasedimentitalea</taxon>
    </lineage>
</organism>
<sequence>MPDTHAPPNLLTCDEMIDLGMTVPEILEELEDCLGSDAVWKLTGLFGGTETNIPHQHSLARSILTEQLGDQITQWLFKTYGPGRIQIPLGPHSSRALKMAAFRAALLSRQPHRKIARSLGCHVRTVERAKRELVTAGFL</sequence>
<dbReference type="EMBL" id="CP033219">
    <property type="protein sequence ID" value="AZV77853.1"/>
    <property type="molecule type" value="Genomic_DNA"/>
</dbReference>
<evidence type="ECO:0000313" key="1">
    <source>
        <dbReference type="EMBL" id="AZV77853.1"/>
    </source>
</evidence>
<gene>
    <name evidence="1" type="ORF">EBB79_08065</name>
</gene>
<keyword evidence="2" id="KW-1185">Reference proteome</keyword>
<dbReference type="KEGG" id="sedi:EBB79_08065"/>
<evidence type="ECO:0008006" key="3">
    <source>
        <dbReference type="Google" id="ProtNLM"/>
    </source>
</evidence>